<organism evidence="8 9">
    <name type="scientific">Actinomadura miaoliensis</name>
    <dbReference type="NCBI Taxonomy" id="430685"/>
    <lineage>
        <taxon>Bacteria</taxon>
        <taxon>Bacillati</taxon>
        <taxon>Actinomycetota</taxon>
        <taxon>Actinomycetes</taxon>
        <taxon>Streptosporangiales</taxon>
        <taxon>Thermomonosporaceae</taxon>
        <taxon>Actinomadura</taxon>
    </lineage>
</organism>
<dbReference type="CDD" id="cd03301">
    <property type="entry name" value="ABC_MalK_N"/>
    <property type="match status" value="1"/>
</dbReference>
<evidence type="ECO:0000256" key="5">
    <source>
        <dbReference type="ARBA" id="ARBA00022967"/>
    </source>
</evidence>
<dbReference type="SMART" id="SM00382">
    <property type="entry name" value="AAA"/>
    <property type="match status" value="1"/>
</dbReference>
<protein>
    <submittedName>
        <fullName evidence="8">Sn-glycerol-3-phosphate ABC transporter ATP-binding protein UgpC</fullName>
    </submittedName>
</protein>
<dbReference type="SUPFAM" id="SSF50331">
    <property type="entry name" value="MOP-like"/>
    <property type="match status" value="1"/>
</dbReference>
<sequence>MAEVVLEGVGKVYPDGTRAVRDLNLSIADGEFLVLVGPSGCGKTTALRMVAGLEDISEGRVVIGDRVVNRVPARDRDVAMVFQSYALYPHLSVRDNIGFGLSLRKLPKQEIRDKVDHAARILGLTDHLDRKPRNLSGGQRQRVAMGRAIVREPQAFLMDEPLSNLDAKLRVQMRAEIARIQRDLGVTTIYVTHDQTEAMTLGDRVAVMKKGELQQVAPPQELYDRPANLFVAGFIGSPAMNLLQARLEGDGQGGDGELRLEVGGQTLTLPGRVLDERPALRSYLGRDVVVGIRPEDMEDAELAGSGAGEGGGGTLRSTADLVEAMGSDVLVHFSVEAAQVVTEDTKELARDAGTDVLGALEAPRTDLVARFSPRTRVKVGDPVVVHVDTGRLHFFDIDTGAALWGAQAASGDQEG</sequence>
<keyword evidence="9" id="KW-1185">Reference proteome</keyword>
<dbReference type="RefSeq" id="WP_344946373.1">
    <property type="nucleotide sequence ID" value="NZ_BAAAZG010000016.1"/>
</dbReference>
<dbReference type="InterPro" id="IPR017871">
    <property type="entry name" value="ABC_transporter-like_CS"/>
</dbReference>
<evidence type="ECO:0000313" key="9">
    <source>
        <dbReference type="Proteomes" id="UP001500683"/>
    </source>
</evidence>
<keyword evidence="5" id="KW-1278">Translocase</keyword>
<evidence type="ECO:0000256" key="2">
    <source>
        <dbReference type="ARBA" id="ARBA00022475"/>
    </source>
</evidence>
<dbReference type="Pfam" id="PF17912">
    <property type="entry name" value="OB_MalK"/>
    <property type="match status" value="1"/>
</dbReference>
<dbReference type="Pfam" id="PF00005">
    <property type="entry name" value="ABC_tran"/>
    <property type="match status" value="1"/>
</dbReference>
<dbReference type="NCBIfam" id="NF008653">
    <property type="entry name" value="PRK11650.1"/>
    <property type="match status" value="1"/>
</dbReference>
<proteinExistence type="predicted"/>
<evidence type="ECO:0000256" key="3">
    <source>
        <dbReference type="ARBA" id="ARBA00022741"/>
    </source>
</evidence>
<accession>A0ABP7VP37</accession>
<dbReference type="PANTHER" id="PTHR43875">
    <property type="entry name" value="MALTODEXTRIN IMPORT ATP-BINDING PROTEIN MSMX"/>
    <property type="match status" value="1"/>
</dbReference>
<dbReference type="GO" id="GO:0005524">
    <property type="term" value="F:ATP binding"/>
    <property type="evidence" value="ECO:0007669"/>
    <property type="project" value="UniProtKB-KW"/>
</dbReference>
<dbReference type="InterPro" id="IPR012340">
    <property type="entry name" value="NA-bd_OB-fold"/>
</dbReference>
<keyword evidence="4 8" id="KW-0067">ATP-binding</keyword>
<dbReference type="Proteomes" id="UP001500683">
    <property type="component" value="Unassembled WGS sequence"/>
</dbReference>
<dbReference type="InterPro" id="IPR027417">
    <property type="entry name" value="P-loop_NTPase"/>
</dbReference>
<gene>
    <name evidence="8" type="primary">ugpC_1</name>
    <name evidence="8" type="ORF">GCM10022214_28420</name>
</gene>
<dbReference type="InterPro" id="IPR015855">
    <property type="entry name" value="ABC_transpr_MalK-like"/>
</dbReference>
<dbReference type="InterPro" id="IPR003439">
    <property type="entry name" value="ABC_transporter-like_ATP-bd"/>
</dbReference>
<dbReference type="InterPro" id="IPR047641">
    <property type="entry name" value="ABC_transpr_MalK/UgpC-like"/>
</dbReference>
<name>A0ABP7VP37_9ACTN</name>
<keyword evidence="1" id="KW-0813">Transport</keyword>
<dbReference type="Gene3D" id="2.40.50.100">
    <property type="match status" value="1"/>
</dbReference>
<dbReference type="InterPro" id="IPR003593">
    <property type="entry name" value="AAA+_ATPase"/>
</dbReference>
<dbReference type="Gene3D" id="3.40.50.300">
    <property type="entry name" value="P-loop containing nucleotide triphosphate hydrolases"/>
    <property type="match status" value="1"/>
</dbReference>
<dbReference type="InterPro" id="IPR040582">
    <property type="entry name" value="OB_MalK-like"/>
</dbReference>
<evidence type="ECO:0000313" key="8">
    <source>
        <dbReference type="EMBL" id="GAA4070978.1"/>
    </source>
</evidence>
<dbReference type="PANTHER" id="PTHR43875:SF15">
    <property type="entry name" value="TREHALOSE IMPORT ATP-BINDING PROTEIN SUGC"/>
    <property type="match status" value="1"/>
</dbReference>
<evidence type="ECO:0000259" key="7">
    <source>
        <dbReference type="PROSITE" id="PS50893"/>
    </source>
</evidence>
<dbReference type="SUPFAM" id="SSF52540">
    <property type="entry name" value="P-loop containing nucleoside triphosphate hydrolases"/>
    <property type="match status" value="1"/>
</dbReference>
<dbReference type="PROSITE" id="PS00211">
    <property type="entry name" value="ABC_TRANSPORTER_1"/>
    <property type="match status" value="1"/>
</dbReference>
<dbReference type="PROSITE" id="PS50893">
    <property type="entry name" value="ABC_TRANSPORTER_2"/>
    <property type="match status" value="1"/>
</dbReference>
<dbReference type="Gene3D" id="2.40.50.140">
    <property type="entry name" value="Nucleic acid-binding proteins"/>
    <property type="match status" value="1"/>
</dbReference>
<comment type="caution">
    <text evidence="8">The sequence shown here is derived from an EMBL/GenBank/DDBJ whole genome shotgun (WGS) entry which is preliminary data.</text>
</comment>
<keyword evidence="6" id="KW-0472">Membrane</keyword>
<evidence type="ECO:0000256" key="6">
    <source>
        <dbReference type="ARBA" id="ARBA00023136"/>
    </source>
</evidence>
<keyword evidence="3" id="KW-0547">Nucleotide-binding</keyword>
<dbReference type="EMBL" id="BAAAZG010000016">
    <property type="protein sequence ID" value="GAA4070978.1"/>
    <property type="molecule type" value="Genomic_DNA"/>
</dbReference>
<evidence type="ECO:0000256" key="4">
    <source>
        <dbReference type="ARBA" id="ARBA00022840"/>
    </source>
</evidence>
<feature type="domain" description="ABC transporter" evidence="7">
    <location>
        <begin position="4"/>
        <end position="235"/>
    </location>
</feature>
<evidence type="ECO:0000256" key="1">
    <source>
        <dbReference type="ARBA" id="ARBA00022448"/>
    </source>
</evidence>
<dbReference type="InterPro" id="IPR008995">
    <property type="entry name" value="Mo/tungstate-bd_C_term_dom"/>
</dbReference>
<keyword evidence="2" id="KW-1003">Cell membrane</keyword>
<reference evidence="9" key="1">
    <citation type="journal article" date="2019" name="Int. J. Syst. Evol. Microbiol.">
        <title>The Global Catalogue of Microorganisms (GCM) 10K type strain sequencing project: providing services to taxonomists for standard genome sequencing and annotation.</title>
        <authorList>
            <consortium name="The Broad Institute Genomics Platform"/>
            <consortium name="The Broad Institute Genome Sequencing Center for Infectious Disease"/>
            <person name="Wu L."/>
            <person name="Ma J."/>
        </authorList>
    </citation>
    <scope>NUCLEOTIDE SEQUENCE [LARGE SCALE GENOMIC DNA]</scope>
    <source>
        <strain evidence="9">JCM 16702</strain>
    </source>
</reference>